<keyword evidence="5" id="KW-1185">Reference proteome</keyword>
<dbReference type="InterPro" id="IPR046453">
    <property type="entry name" value="GpA_ATPase"/>
</dbReference>
<sequence>MSARDLPDDIARATALVEKLMAKFFAPPPRIDTAEWAAQFRHIAKGPERGPWRNERTPYLVEPMQCASSHTGFERVVLWFATQMGKSEVLYNAVMQRIHTDPQDMMMVQPTLQDAQDHSAQRFLPTILQTPAMRGKVAVRKSRDESTSWRSRSIQGGFTVFFGGANSASSLASKPLGFAVADEVDKWPADVDNEGPPLGLLEERMSNFSRRKLIIASTCNIKGSSTIESEYLASDQRKYHVPCPHCSELQILEWGSKTAWGIKWKKTEGGAARPETAVYVCRHCGAEIEEHHKNSMLAGGIWIADAPGKGQGKRAGFWINKLYSPLGWKSWSSLVEEWEQAQAARLIGNSAPLKKFLNSSLAETWEETGSGADHQALARRAEAYELGNIPRGGLMLTMGVDTQPDRLEARVWAFGRGEESWLVARHIIYGDPNLDENTPGSPWTRLSEIRNTPILHVSGAQMLVESTCVDTGGHNTHAVYSYCRSHTHAGVLAIKGASTYGKTILGKPSLMDVTWRGKTMARSLKLWPIGTDTAKHLLYGRMRITQVGPGYVHVPKALDGTDEYEQMTAARLMPVTVQGKSSMRWITPQGKREEGGDCMVYAYAAACHLGIQTYREPGWARRELKYCPSAPDLFSNSGFSTTKSVESSGQKNRNQEEKLPISLPANRPNPMLQRSGRRANTSTSW</sequence>
<dbReference type="EMBL" id="CP051461">
    <property type="protein sequence ID" value="QJC56125.1"/>
    <property type="molecule type" value="Genomic_DNA"/>
</dbReference>
<dbReference type="Pfam" id="PF20454">
    <property type="entry name" value="GpA_nuclease"/>
    <property type="match status" value="1"/>
</dbReference>
<name>A0A6H2H8D3_9BURK</name>
<dbReference type="InterPro" id="IPR008866">
    <property type="entry name" value="Phage_lambda_GpA-like"/>
</dbReference>
<feature type="compositionally biased region" description="Polar residues" evidence="1">
    <location>
        <begin position="637"/>
        <end position="652"/>
    </location>
</feature>
<accession>A0A6H2H8D3</accession>
<dbReference type="GO" id="GO:0016887">
    <property type="term" value="F:ATP hydrolysis activity"/>
    <property type="evidence" value="ECO:0007669"/>
    <property type="project" value="InterPro"/>
</dbReference>
<gene>
    <name evidence="4" type="ORF">HC248_01411</name>
</gene>
<dbReference type="GO" id="GO:0005524">
    <property type="term" value="F:ATP binding"/>
    <property type="evidence" value="ECO:0007669"/>
    <property type="project" value="InterPro"/>
</dbReference>
<dbReference type="InterPro" id="IPR051220">
    <property type="entry name" value="TFA_Chaperone"/>
</dbReference>
<evidence type="ECO:0000313" key="4">
    <source>
        <dbReference type="EMBL" id="QJC56125.1"/>
    </source>
</evidence>
<proteinExistence type="inferred from homology"/>
<dbReference type="PANTHER" id="PTHR34413:SF2">
    <property type="entry name" value="PROPHAGE TAIL FIBER ASSEMBLY PROTEIN HOMOLOG TFAE-RELATED"/>
    <property type="match status" value="1"/>
</dbReference>
<dbReference type="InterPro" id="IPR046454">
    <property type="entry name" value="GpA_endonuclease"/>
</dbReference>
<evidence type="ECO:0000313" key="5">
    <source>
        <dbReference type="Proteomes" id="UP000502041"/>
    </source>
</evidence>
<dbReference type="Proteomes" id="UP000502041">
    <property type="component" value="Chromosome"/>
</dbReference>
<evidence type="ECO:0008006" key="6">
    <source>
        <dbReference type="Google" id="ProtNLM"/>
    </source>
</evidence>
<dbReference type="PANTHER" id="PTHR34413">
    <property type="entry name" value="PROPHAGE TAIL FIBER ASSEMBLY PROTEIN HOMOLOG TFAE-RELATED-RELATED"/>
    <property type="match status" value="1"/>
</dbReference>
<dbReference type="KEGG" id="pvac:HC248_01411"/>
<evidence type="ECO:0000259" key="3">
    <source>
        <dbReference type="Pfam" id="PF20454"/>
    </source>
</evidence>
<dbReference type="RefSeq" id="WP_168921876.1">
    <property type="nucleotide sequence ID" value="NZ_CP051461.1"/>
</dbReference>
<protein>
    <recommendedName>
        <fullName evidence="6">Phage terminase large subunit (GpA)</fullName>
    </recommendedName>
</protein>
<organism evidence="4 5">
    <name type="scientific">Polaromonas vacuolata</name>
    <dbReference type="NCBI Taxonomy" id="37448"/>
    <lineage>
        <taxon>Bacteria</taxon>
        <taxon>Pseudomonadati</taxon>
        <taxon>Pseudomonadota</taxon>
        <taxon>Betaproteobacteria</taxon>
        <taxon>Burkholderiales</taxon>
        <taxon>Comamonadaceae</taxon>
        <taxon>Polaromonas</taxon>
    </lineage>
</organism>
<feature type="domain" description="Terminase large subunit GpA endonuclease" evidence="3">
    <location>
        <begin position="315"/>
        <end position="612"/>
    </location>
</feature>
<dbReference type="Pfam" id="PF05876">
    <property type="entry name" value="GpA_ATPase"/>
    <property type="match status" value="1"/>
</dbReference>
<dbReference type="HAMAP" id="MF_04144">
    <property type="entry name" value="TERL_LAMBDA"/>
    <property type="match status" value="1"/>
</dbReference>
<evidence type="ECO:0000259" key="2">
    <source>
        <dbReference type="Pfam" id="PF05876"/>
    </source>
</evidence>
<dbReference type="GO" id="GO:0004519">
    <property type="term" value="F:endonuclease activity"/>
    <property type="evidence" value="ECO:0007669"/>
    <property type="project" value="InterPro"/>
</dbReference>
<dbReference type="AlphaFoldDB" id="A0A6H2H8D3"/>
<evidence type="ECO:0000256" key="1">
    <source>
        <dbReference type="SAM" id="MobiDB-lite"/>
    </source>
</evidence>
<reference evidence="4 5" key="1">
    <citation type="submission" date="2020-04" db="EMBL/GenBank/DDBJ databases">
        <title>Complete genome of a Psychrophilic, Marine, Gas Vacuolate Bacterium Polaromonas vacuolata KCTC 22033T.</title>
        <authorList>
            <person name="Hwang K."/>
            <person name="Kim K.M."/>
        </authorList>
    </citation>
    <scope>NUCLEOTIDE SEQUENCE [LARGE SCALE GENOMIC DNA]</scope>
    <source>
        <strain evidence="4 5">KCTC 22033</strain>
    </source>
</reference>
<feature type="domain" description="Phage terminase large subunit GpA ATPase" evidence="2">
    <location>
        <begin position="48"/>
        <end position="302"/>
    </location>
</feature>
<feature type="region of interest" description="Disordered" evidence="1">
    <location>
        <begin position="637"/>
        <end position="685"/>
    </location>
</feature>